<dbReference type="InterPro" id="IPR027417">
    <property type="entry name" value="P-loop_NTPase"/>
</dbReference>
<protein>
    <recommendedName>
        <fullName evidence="3">YhaN AAA domain-containing protein</fullName>
    </recommendedName>
</protein>
<reference evidence="4 5" key="1">
    <citation type="submission" date="2015-04" db="EMBL/GenBank/DDBJ databases">
        <title>Taxonomic description and genome sequence of Bacillus campisalis sp. nov., a novel member of the genus Bacillus isolated from solar saltern.</title>
        <authorList>
            <person name="Mathan Kumar R."/>
            <person name="Kaur G."/>
            <person name="Kumar A."/>
            <person name="Singh N.K."/>
            <person name="Kaur N."/>
            <person name="Kumar N."/>
            <person name="Mayilraj S."/>
        </authorList>
    </citation>
    <scope>NUCLEOTIDE SEQUENCE [LARGE SCALE GENOMIC DNA]</scope>
    <source>
        <strain evidence="4 5">SA2-6</strain>
    </source>
</reference>
<dbReference type="SUPFAM" id="SSF52540">
    <property type="entry name" value="P-loop containing nucleoside triphosphate hydrolases"/>
    <property type="match status" value="1"/>
</dbReference>
<keyword evidence="2" id="KW-0812">Transmembrane</keyword>
<keyword evidence="2" id="KW-1133">Transmembrane helix</keyword>
<evidence type="ECO:0000313" key="4">
    <source>
        <dbReference type="EMBL" id="KKK35997.1"/>
    </source>
</evidence>
<evidence type="ECO:0000256" key="1">
    <source>
        <dbReference type="SAM" id="Coils"/>
    </source>
</evidence>
<feature type="domain" description="YhaN AAA" evidence="3">
    <location>
        <begin position="1"/>
        <end position="206"/>
    </location>
</feature>
<proteinExistence type="predicted"/>
<dbReference type="EMBL" id="LAYY01000048">
    <property type="protein sequence ID" value="KKK35997.1"/>
    <property type="molecule type" value="Genomic_DNA"/>
</dbReference>
<feature type="coiled-coil region" evidence="1">
    <location>
        <begin position="699"/>
        <end position="740"/>
    </location>
</feature>
<dbReference type="PANTHER" id="PTHR41259:SF1">
    <property type="entry name" value="DOUBLE-STRAND BREAK REPAIR RAD50 ATPASE, PUTATIVE-RELATED"/>
    <property type="match status" value="1"/>
</dbReference>
<evidence type="ECO:0000256" key="2">
    <source>
        <dbReference type="SAM" id="Phobius"/>
    </source>
</evidence>
<feature type="transmembrane region" description="Helical" evidence="2">
    <location>
        <begin position="500"/>
        <end position="518"/>
    </location>
</feature>
<dbReference type="InterPro" id="IPR038734">
    <property type="entry name" value="YhaN_AAA"/>
</dbReference>
<organism evidence="4 5">
    <name type="scientific">Mesobacillus campisalis</name>
    <dbReference type="NCBI Taxonomy" id="1408103"/>
    <lineage>
        <taxon>Bacteria</taxon>
        <taxon>Bacillati</taxon>
        <taxon>Bacillota</taxon>
        <taxon>Bacilli</taxon>
        <taxon>Bacillales</taxon>
        <taxon>Bacillaceae</taxon>
        <taxon>Mesobacillus</taxon>
    </lineage>
</organism>
<dbReference type="Gene3D" id="3.40.50.300">
    <property type="entry name" value="P-loop containing nucleotide triphosphate hydrolases"/>
    <property type="match status" value="2"/>
</dbReference>
<dbReference type="PATRIC" id="fig|1408103.3.peg.4755"/>
<dbReference type="PANTHER" id="PTHR41259">
    <property type="entry name" value="DOUBLE-STRAND BREAK REPAIR RAD50 ATPASE, PUTATIVE-RELATED"/>
    <property type="match status" value="1"/>
</dbReference>
<feature type="transmembrane region" description="Helical" evidence="2">
    <location>
        <begin position="475"/>
        <end position="494"/>
    </location>
</feature>
<feature type="coiled-coil region" evidence="1">
    <location>
        <begin position="180"/>
        <end position="234"/>
    </location>
</feature>
<sequence length="1000" mass="115977">MYLHELHIYGYGKLVDVRIRNLQNLQVFYGENEAGKSTIMAFIHGVLFGFPTRQQSELRYEPKLHSKYGGYLKAEFPSYGIAVIERVKGKAAGDVTVTLQDGRVGGQELLDELLGGMDRGTYQSIFSFSLQGLQNIQQLKGDDLGRFLFSAGTLGSDRLLRAEDSLQKELEQRFKPGGKKPRLNEKLKQLRETYEMLKKAESEADEYSMLLTRKAATEEKLLRNQSEIAETEKQVFYLKELERVYPLLIEMEKLEANLARLGELTFPADGLRRLERIEEKLQPIEARLEWLSERNKALAEESAVCEPDRKLLAREAEITSVLDTLPVFEQTRAEAENLRRMIDEVMEDIERVNDQLHARFDEQTIGQVNVSSSMKEMAEDIQMKQQQLKDRKRRLDADFQEEKMVLEELESQTAFFKGKLLDEKTKNRIGSQLRTLEEQEKLKSELHRVQERIASFKSNQASSLRKSKAEQKRQGNTFLFFGLIFLLLALWGIWNRQWVVTAAGAAGFIPVLSMYMRLVKSGTGHGGGEQEDLSWAKAQEEELRARLQVTDNLDAASLRNLLAQDEENRRMYLDYSGRLEMQNTRYEKVIQLYEAWEREVAETNSRQEEVAEQLHLIQVPGTIKIFDAFLLVEKQKLLFREKKRLEDRLSFLEAQQKGVYSAFRELSAMFLHNENLAIQEAAALLKKRIREEYDKQARHREVTSKLAEVKDEISRLANEQKHLKQEKEKLLKLADVLDEESFRAIGLKALQEREWKSRLEELAIQLESSGITGSRPAEASEGNLPAERLEKALLQLESYKREQNGILNSLAEIRHRMSVLEEGLYPDLLHKYNQLKYEFREEAKEWAGLAVARELLRGTVERYRRERLPKLLAKAEEFLQDLTRGQYIRILPQQSGSGFLVERQDHTLFEANELSQATAEQVYVSLRLALASALYSRFPYPIIIDDSFVNFDEERTQMVFQLLRGMPQNQVMFFTCHRHLLDQFKNEEILPLRQLVQNSL</sequence>
<comment type="caution">
    <text evidence="4">The sequence shown here is derived from an EMBL/GenBank/DDBJ whole genome shotgun (WGS) entry which is preliminary data.</text>
</comment>
<evidence type="ECO:0000313" key="5">
    <source>
        <dbReference type="Proteomes" id="UP000034166"/>
    </source>
</evidence>
<gene>
    <name evidence="4" type="ORF">WQ57_21705</name>
</gene>
<evidence type="ECO:0000259" key="3">
    <source>
        <dbReference type="Pfam" id="PF13514"/>
    </source>
</evidence>
<keyword evidence="2" id="KW-0472">Membrane</keyword>
<feature type="coiled-coil region" evidence="1">
    <location>
        <begin position="328"/>
        <end position="412"/>
    </location>
</feature>
<name>A0A0M2SSP8_9BACI</name>
<dbReference type="RefSeq" id="WP_046525820.1">
    <property type="nucleotide sequence ID" value="NZ_LAYY01000048.1"/>
</dbReference>
<dbReference type="Proteomes" id="UP000034166">
    <property type="component" value="Unassembled WGS sequence"/>
</dbReference>
<keyword evidence="5" id="KW-1185">Reference proteome</keyword>
<keyword evidence="1" id="KW-0175">Coiled coil</keyword>
<feature type="coiled-coil region" evidence="1">
    <location>
        <begin position="579"/>
        <end position="655"/>
    </location>
</feature>
<dbReference type="Pfam" id="PF13514">
    <property type="entry name" value="AAA_27"/>
    <property type="match status" value="1"/>
</dbReference>
<accession>A0A0M2SSP8</accession>
<dbReference type="AlphaFoldDB" id="A0A0M2SSP8"/>